<accession>A0A8C0B2Y4</accession>
<evidence type="ECO:0000256" key="7">
    <source>
        <dbReference type="SAM" id="MobiDB-lite"/>
    </source>
</evidence>
<dbReference type="AlphaFoldDB" id="A0A8C0B2Y4"/>
<dbReference type="GO" id="GO:0045892">
    <property type="term" value="P:negative regulation of DNA-templated transcription"/>
    <property type="evidence" value="ECO:0007669"/>
    <property type="project" value="TreeGrafter"/>
</dbReference>
<dbReference type="PANTHER" id="PTHR12247:SF85">
    <property type="entry name" value="SEX COMB ON MIDLEG-LIKE PROTEIN 4"/>
    <property type="match status" value="1"/>
</dbReference>
<feature type="compositionally biased region" description="Polar residues" evidence="7">
    <location>
        <begin position="74"/>
        <end position="83"/>
    </location>
</feature>
<feature type="compositionally biased region" description="Polar residues" evidence="7">
    <location>
        <begin position="34"/>
        <end position="67"/>
    </location>
</feature>
<sequence>MKRYSVDPADSAFGCMGSMYAMRQSPADGRPAGGSSSSCSHRPAQMSSGGSSSTGLRHQTSSPTRNGTYLEANRSASSPSPEQQDAARPSSKNPLTWTVDDVVWFVKDADPHALGPHVELFRKHEIDGNALLLLKSDMIMKYLGLKLGPALKLCYHIDKLKQAKF</sequence>
<dbReference type="Pfam" id="PF00536">
    <property type="entry name" value="SAM_1"/>
    <property type="match status" value="1"/>
</dbReference>
<dbReference type="CDD" id="cd09578">
    <property type="entry name" value="SAM_Scm"/>
    <property type="match status" value="1"/>
</dbReference>
<dbReference type="GO" id="GO:0042393">
    <property type="term" value="F:histone binding"/>
    <property type="evidence" value="ECO:0007669"/>
    <property type="project" value="TreeGrafter"/>
</dbReference>
<keyword evidence="10" id="KW-1185">Reference proteome</keyword>
<dbReference type="InterPro" id="IPR013761">
    <property type="entry name" value="SAM/pointed_sf"/>
</dbReference>
<dbReference type="PANTHER" id="PTHR12247">
    <property type="entry name" value="POLYCOMB GROUP PROTEIN"/>
    <property type="match status" value="1"/>
</dbReference>
<dbReference type="Proteomes" id="UP000694555">
    <property type="component" value="Unplaced"/>
</dbReference>
<name>A0A8C0B2Y4_9AVES</name>
<dbReference type="SMART" id="SM00454">
    <property type="entry name" value="SAM"/>
    <property type="match status" value="1"/>
</dbReference>
<keyword evidence="5" id="KW-0804">Transcription</keyword>
<dbReference type="FunFam" id="1.10.150.50:FF:000018">
    <property type="entry name" value="Polycomb protein scmh1 isoform 4"/>
    <property type="match status" value="1"/>
</dbReference>
<evidence type="ECO:0000256" key="1">
    <source>
        <dbReference type="ARBA" id="ARBA00004123"/>
    </source>
</evidence>
<comment type="similarity">
    <text evidence="2">Belongs to the SCM family.</text>
</comment>
<dbReference type="Ensembl" id="ENSBJAT00000011145.1">
    <property type="protein sequence ID" value="ENSBJAP00000010838.1"/>
    <property type="gene ID" value="ENSBJAG00000007388.1"/>
</dbReference>
<keyword evidence="3" id="KW-0678">Repressor</keyword>
<evidence type="ECO:0000313" key="10">
    <source>
        <dbReference type="Proteomes" id="UP000694555"/>
    </source>
</evidence>
<evidence type="ECO:0000259" key="8">
    <source>
        <dbReference type="SMART" id="SM00454"/>
    </source>
</evidence>
<organism evidence="9 10">
    <name type="scientific">Buteo japonicus</name>
    <dbReference type="NCBI Taxonomy" id="224669"/>
    <lineage>
        <taxon>Eukaryota</taxon>
        <taxon>Metazoa</taxon>
        <taxon>Chordata</taxon>
        <taxon>Craniata</taxon>
        <taxon>Vertebrata</taxon>
        <taxon>Euteleostomi</taxon>
        <taxon>Archelosauria</taxon>
        <taxon>Archosauria</taxon>
        <taxon>Dinosauria</taxon>
        <taxon>Saurischia</taxon>
        <taxon>Theropoda</taxon>
        <taxon>Coelurosauria</taxon>
        <taxon>Aves</taxon>
        <taxon>Neognathae</taxon>
        <taxon>Neoaves</taxon>
        <taxon>Telluraves</taxon>
        <taxon>Accipitrimorphae</taxon>
        <taxon>Accipitriformes</taxon>
        <taxon>Accipitridae</taxon>
        <taxon>Accipitrinae</taxon>
        <taxon>Buteo</taxon>
    </lineage>
</organism>
<dbReference type="Gene3D" id="1.10.150.50">
    <property type="entry name" value="Transcription Factor, Ets-1"/>
    <property type="match status" value="1"/>
</dbReference>
<feature type="region of interest" description="Disordered" evidence="7">
    <location>
        <begin position="22"/>
        <end position="93"/>
    </location>
</feature>
<reference evidence="9" key="2">
    <citation type="submission" date="2025-09" db="UniProtKB">
        <authorList>
            <consortium name="Ensembl"/>
        </authorList>
    </citation>
    <scope>IDENTIFICATION</scope>
</reference>
<evidence type="ECO:0000256" key="2">
    <source>
        <dbReference type="ARBA" id="ARBA00008469"/>
    </source>
</evidence>
<evidence type="ECO:0000256" key="3">
    <source>
        <dbReference type="ARBA" id="ARBA00022491"/>
    </source>
</evidence>
<dbReference type="GO" id="GO:0005634">
    <property type="term" value="C:nucleus"/>
    <property type="evidence" value="ECO:0007669"/>
    <property type="project" value="UniProtKB-SubCell"/>
</dbReference>
<feature type="domain" description="SAM" evidence="8">
    <location>
        <begin position="94"/>
        <end position="163"/>
    </location>
</feature>
<comment type="subcellular location">
    <subcellularLocation>
        <location evidence="1">Nucleus</location>
    </subcellularLocation>
</comment>
<evidence type="ECO:0000256" key="5">
    <source>
        <dbReference type="ARBA" id="ARBA00023163"/>
    </source>
</evidence>
<keyword evidence="6" id="KW-0539">Nucleus</keyword>
<dbReference type="SUPFAM" id="SSF47769">
    <property type="entry name" value="SAM/Pointed domain"/>
    <property type="match status" value="1"/>
</dbReference>
<keyword evidence="4" id="KW-0805">Transcription regulation</keyword>
<dbReference type="InterPro" id="IPR050548">
    <property type="entry name" value="PcG_chromatin_remod_factors"/>
</dbReference>
<dbReference type="GO" id="GO:0003682">
    <property type="term" value="F:chromatin binding"/>
    <property type="evidence" value="ECO:0007669"/>
    <property type="project" value="TreeGrafter"/>
</dbReference>
<dbReference type="InterPro" id="IPR001660">
    <property type="entry name" value="SAM"/>
</dbReference>
<reference evidence="9" key="1">
    <citation type="submission" date="2025-08" db="UniProtKB">
        <authorList>
            <consortium name="Ensembl"/>
        </authorList>
    </citation>
    <scope>IDENTIFICATION</scope>
</reference>
<evidence type="ECO:0000256" key="6">
    <source>
        <dbReference type="ARBA" id="ARBA00023242"/>
    </source>
</evidence>
<evidence type="ECO:0000313" key="9">
    <source>
        <dbReference type="Ensembl" id="ENSBJAP00000010838.1"/>
    </source>
</evidence>
<dbReference type="InterPro" id="IPR047531">
    <property type="entry name" value="SAM_Scm-like"/>
</dbReference>
<protein>
    <recommendedName>
        <fullName evidence="8">SAM domain-containing protein</fullName>
    </recommendedName>
</protein>
<proteinExistence type="inferred from homology"/>
<evidence type="ECO:0000256" key="4">
    <source>
        <dbReference type="ARBA" id="ARBA00023015"/>
    </source>
</evidence>